<keyword evidence="3" id="KW-0378">Hydrolase</keyword>
<gene>
    <name evidence="3" type="ORF">ACFSKW_42285</name>
</gene>
<dbReference type="InterPro" id="IPR036691">
    <property type="entry name" value="Endo/exonu/phosph_ase_sf"/>
</dbReference>
<dbReference type="SUPFAM" id="SSF56219">
    <property type="entry name" value="DNase I-like"/>
    <property type="match status" value="1"/>
</dbReference>
<evidence type="ECO:0000259" key="2">
    <source>
        <dbReference type="Pfam" id="PF03372"/>
    </source>
</evidence>
<sequence length="310" mass="33380">MIRTVLAWLLVVPFAAWATLRVTGVDIADRWIQLVAFTPYVAAASVVPLLAAGLLRRWVPTVVAVVTAGALALSVLPRYFADGDPQAGGRTFRVLAANLAVGAGDAGELVKLVEQLKPDVLTIQELTPVARERLDGLGLRERMPYTVDRSHTGVWGSGIYSLHPLSEKPLLALGNFRQARAVVKVKGGPEIEVVSVHPCAPSHAAKMGCWRAGLAALPRAGGQLKVLAGDFNATLDHWPVRELLDSGYRDAADMRGQGFTATWPQQGWRPLPGVTIDHVLADRRMGVRSFSVHPLAGTDHRPVFAELTLP</sequence>
<protein>
    <submittedName>
        <fullName evidence="3">Endonuclease/exonuclease/phosphatase family protein</fullName>
    </submittedName>
</protein>
<keyword evidence="1" id="KW-0472">Membrane</keyword>
<dbReference type="InterPro" id="IPR005135">
    <property type="entry name" value="Endo/exonuclease/phosphatase"/>
</dbReference>
<proteinExistence type="predicted"/>
<organism evidence="3 4">
    <name type="scientific">Nonomuraea mangrovi</name>
    <dbReference type="NCBI Taxonomy" id="2316207"/>
    <lineage>
        <taxon>Bacteria</taxon>
        <taxon>Bacillati</taxon>
        <taxon>Actinomycetota</taxon>
        <taxon>Actinomycetes</taxon>
        <taxon>Streptosporangiales</taxon>
        <taxon>Streptosporangiaceae</taxon>
        <taxon>Nonomuraea</taxon>
    </lineage>
</organism>
<evidence type="ECO:0000313" key="3">
    <source>
        <dbReference type="EMBL" id="MFD1938125.1"/>
    </source>
</evidence>
<feature type="domain" description="Endonuclease/exonuclease/phosphatase" evidence="2">
    <location>
        <begin position="97"/>
        <end position="300"/>
    </location>
</feature>
<dbReference type="RefSeq" id="WP_379579911.1">
    <property type="nucleotide sequence ID" value="NZ_JBHUFV010000061.1"/>
</dbReference>
<dbReference type="Proteomes" id="UP001597368">
    <property type="component" value="Unassembled WGS sequence"/>
</dbReference>
<keyword evidence="3" id="KW-0540">Nuclease</keyword>
<dbReference type="EMBL" id="JBHUFV010000061">
    <property type="protein sequence ID" value="MFD1938125.1"/>
    <property type="molecule type" value="Genomic_DNA"/>
</dbReference>
<evidence type="ECO:0000313" key="4">
    <source>
        <dbReference type="Proteomes" id="UP001597368"/>
    </source>
</evidence>
<dbReference type="GO" id="GO:0004519">
    <property type="term" value="F:endonuclease activity"/>
    <property type="evidence" value="ECO:0007669"/>
    <property type="project" value="UniProtKB-KW"/>
</dbReference>
<feature type="transmembrane region" description="Helical" evidence="1">
    <location>
        <begin position="31"/>
        <end position="51"/>
    </location>
</feature>
<reference evidence="4" key="1">
    <citation type="journal article" date="2019" name="Int. J. Syst. Evol. Microbiol.">
        <title>The Global Catalogue of Microorganisms (GCM) 10K type strain sequencing project: providing services to taxonomists for standard genome sequencing and annotation.</title>
        <authorList>
            <consortium name="The Broad Institute Genomics Platform"/>
            <consortium name="The Broad Institute Genome Sequencing Center for Infectious Disease"/>
            <person name="Wu L."/>
            <person name="Ma J."/>
        </authorList>
    </citation>
    <scope>NUCLEOTIDE SEQUENCE [LARGE SCALE GENOMIC DNA]</scope>
    <source>
        <strain evidence="4">ICMP 6774ER</strain>
    </source>
</reference>
<keyword evidence="1" id="KW-0812">Transmembrane</keyword>
<keyword evidence="4" id="KW-1185">Reference proteome</keyword>
<comment type="caution">
    <text evidence="3">The sequence shown here is derived from an EMBL/GenBank/DDBJ whole genome shotgun (WGS) entry which is preliminary data.</text>
</comment>
<name>A0ABW4TAV5_9ACTN</name>
<feature type="transmembrane region" description="Helical" evidence="1">
    <location>
        <begin position="58"/>
        <end position="80"/>
    </location>
</feature>
<dbReference type="Pfam" id="PF03372">
    <property type="entry name" value="Exo_endo_phos"/>
    <property type="match status" value="1"/>
</dbReference>
<accession>A0ABW4TAV5</accession>
<keyword evidence="3" id="KW-0255">Endonuclease</keyword>
<keyword evidence="1" id="KW-1133">Transmembrane helix</keyword>
<evidence type="ECO:0000256" key="1">
    <source>
        <dbReference type="SAM" id="Phobius"/>
    </source>
</evidence>
<dbReference type="Gene3D" id="3.60.10.10">
    <property type="entry name" value="Endonuclease/exonuclease/phosphatase"/>
    <property type="match status" value="1"/>
</dbReference>